<keyword evidence="2" id="KW-1185">Reference proteome</keyword>
<gene>
    <name evidence="1" type="ORF">HCN56_01445</name>
</gene>
<accession>A0A7X6HX85</accession>
<protein>
    <submittedName>
        <fullName evidence="1">Uncharacterized protein</fullName>
    </submittedName>
</protein>
<dbReference type="EMBL" id="JAAVJD010000004">
    <property type="protein sequence ID" value="NJQ04273.1"/>
    <property type="molecule type" value="Genomic_DNA"/>
</dbReference>
<dbReference type="RefSeq" id="WP_167967572.1">
    <property type="nucleotide sequence ID" value="NZ_BHZG01000676.1"/>
</dbReference>
<evidence type="ECO:0000313" key="2">
    <source>
        <dbReference type="Proteomes" id="UP000578686"/>
    </source>
</evidence>
<reference evidence="1 2" key="1">
    <citation type="submission" date="2020-03" db="EMBL/GenBank/DDBJ databases">
        <title>Draft genome of Streptomyces sp. ventii, isolated from the Axial Seamount in the Pacific Ocean, and resequencing of the two type strains Streptomyces lonarensis strain NCL 716 and Streptomyces bohaiensis strain 11A07.</title>
        <authorList>
            <person name="Loughran R.M."/>
            <person name="Pfannmuller K.M."/>
            <person name="Wasson B.J."/>
            <person name="Deadmond M.C."/>
            <person name="Paddock B.E."/>
            <person name="Koyack M.J."/>
            <person name="Gallegos D.A."/>
            <person name="Mitchell E.A."/>
            <person name="Ushijima B."/>
            <person name="Saw J.H."/>
            <person name="Mcphail K.L."/>
            <person name="Videau P."/>
        </authorList>
    </citation>
    <scope>NUCLEOTIDE SEQUENCE [LARGE SCALE GENOMIC DNA]</scope>
    <source>
        <strain evidence="1 2">NCL716</strain>
    </source>
</reference>
<evidence type="ECO:0000313" key="1">
    <source>
        <dbReference type="EMBL" id="NJQ04273.1"/>
    </source>
</evidence>
<comment type="caution">
    <text evidence="1">The sequence shown here is derived from an EMBL/GenBank/DDBJ whole genome shotgun (WGS) entry which is preliminary data.</text>
</comment>
<organism evidence="1 2">
    <name type="scientific">Streptomyces lonarensis</name>
    <dbReference type="NCBI Taxonomy" id="700599"/>
    <lineage>
        <taxon>Bacteria</taxon>
        <taxon>Bacillati</taxon>
        <taxon>Actinomycetota</taxon>
        <taxon>Actinomycetes</taxon>
        <taxon>Kitasatosporales</taxon>
        <taxon>Streptomycetaceae</taxon>
        <taxon>Streptomyces</taxon>
    </lineage>
</organism>
<sequence>MSFKGGERVRIVRCEDDPRAVGREGVVLDQVPPGPLTGGRWTVSIGALLIRDPLCHTSELQRIG</sequence>
<proteinExistence type="predicted"/>
<dbReference type="AlphaFoldDB" id="A0A7X6HX85"/>
<dbReference type="Proteomes" id="UP000578686">
    <property type="component" value="Unassembled WGS sequence"/>
</dbReference>
<name>A0A7X6HX85_9ACTN</name>